<evidence type="ECO:0000313" key="2">
    <source>
        <dbReference type="Proteomes" id="UP001174909"/>
    </source>
</evidence>
<reference evidence="1" key="1">
    <citation type="submission" date="2023-03" db="EMBL/GenBank/DDBJ databases">
        <authorList>
            <person name="Steffen K."/>
            <person name="Cardenas P."/>
        </authorList>
    </citation>
    <scope>NUCLEOTIDE SEQUENCE</scope>
</reference>
<sequence length="64" mass="7150">QYKCLGTSLAIVICPFPHVRLCVLSSPTRALTECVLYRTSGDRTTRCRGDIQVKGALWQIYYAG</sequence>
<name>A0AA35RLU1_GEOBA</name>
<dbReference type="EMBL" id="CASHTH010001309">
    <property type="protein sequence ID" value="CAI8013918.1"/>
    <property type="molecule type" value="Genomic_DNA"/>
</dbReference>
<proteinExistence type="predicted"/>
<accession>A0AA35RLU1</accession>
<protein>
    <submittedName>
        <fullName evidence="1">Uncharacterized protein</fullName>
    </submittedName>
</protein>
<comment type="caution">
    <text evidence="1">The sequence shown here is derived from an EMBL/GenBank/DDBJ whole genome shotgun (WGS) entry which is preliminary data.</text>
</comment>
<dbReference type="Proteomes" id="UP001174909">
    <property type="component" value="Unassembled WGS sequence"/>
</dbReference>
<feature type="non-terminal residue" evidence="1">
    <location>
        <position position="1"/>
    </location>
</feature>
<evidence type="ECO:0000313" key="1">
    <source>
        <dbReference type="EMBL" id="CAI8013918.1"/>
    </source>
</evidence>
<organism evidence="1 2">
    <name type="scientific">Geodia barretti</name>
    <name type="common">Barrett's horny sponge</name>
    <dbReference type="NCBI Taxonomy" id="519541"/>
    <lineage>
        <taxon>Eukaryota</taxon>
        <taxon>Metazoa</taxon>
        <taxon>Porifera</taxon>
        <taxon>Demospongiae</taxon>
        <taxon>Heteroscleromorpha</taxon>
        <taxon>Tetractinellida</taxon>
        <taxon>Astrophorina</taxon>
        <taxon>Geodiidae</taxon>
        <taxon>Geodia</taxon>
    </lineage>
</organism>
<gene>
    <name evidence="1" type="ORF">GBAR_LOCUS8761</name>
</gene>
<keyword evidence="2" id="KW-1185">Reference proteome</keyword>
<dbReference type="AlphaFoldDB" id="A0AA35RLU1"/>